<gene>
    <name evidence="1" type="ORF">T07_14916</name>
</gene>
<sequence length="62" mass="6807">MQVLMLQYPHCSFRNILSRDGISSFPSITLTGSNTTSSATGLVTSPVMDRGSSLNRCWLKKN</sequence>
<organism evidence="1 2">
    <name type="scientific">Trichinella nelsoni</name>
    <dbReference type="NCBI Taxonomy" id="6336"/>
    <lineage>
        <taxon>Eukaryota</taxon>
        <taxon>Metazoa</taxon>
        <taxon>Ecdysozoa</taxon>
        <taxon>Nematoda</taxon>
        <taxon>Enoplea</taxon>
        <taxon>Dorylaimia</taxon>
        <taxon>Trichinellida</taxon>
        <taxon>Trichinellidae</taxon>
        <taxon>Trichinella</taxon>
    </lineage>
</organism>
<accession>A0A0V0RF28</accession>
<comment type="caution">
    <text evidence="1">The sequence shown here is derived from an EMBL/GenBank/DDBJ whole genome shotgun (WGS) entry which is preliminary data.</text>
</comment>
<dbReference type="AlphaFoldDB" id="A0A0V0RF28"/>
<keyword evidence="2" id="KW-1185">Reference proteome</keyword>
<dbReference type="EMBL" id="JYDL01000223">
    <property type="protein sequence ID" value="KRX13105.1"/>
    <property type="molecule type" value="Genomic_DNA"/>
</dbReference>
<dbReference type="Proteomes" id="UP000054630">
    <property type="component" value="Unassembled WGS sequence"/>
</dbReference>
<name>A0A0V0RF28_9BILA</name>
<reference evidence="1 2" key="1">
    <citation type="submission" date="2015-01" db="EMBL/GenBank/DDBJ databases">
        <title>Evolution of Trichinella species and genotypes.</title>
        <authorList>
            <person name="Korhonen P.K."/>
            <person name="Edoardo P."/>
            <person name="Giuseppe L.R."/>
            <person name="Gasser R.B."/>
        </authorList>
    </citation>
    <scope>NUCLEOTIDE SEQUENCE [LARGE SCALE GENOMIC DNA]</scope>
    <source>
        <strain evidence="1">ISS37</strain>
    </source>
</reference>
<evidence type="ECO:0000313" key="1">
    <source>
        <dbReference type="EMBL" id="KRX13105.1"/>
    </source>
</evidence>
<proteinExistence type="predicted"/>
<evidence type="ECO:0000313" key="2">
    <source>
        <dbReference type="Proteomes" id="UP000054630"/>
    </source>
</evidence>
<protein>
    <submittedName>
        <fullName evidence="1">Uncharacterized protein</fullName>
    </submittedName>
</protein>